<keyword evidence="2" id="KW-1185">Reference proteome</keyword>
<dbReference type="PANTHER" id="PTHR33710:SF64">
    <property type="entry name" value="ENDONUCLEASE_EXONUCLEASE_PHOSPHATASE DOMAIN-CONTAINING PROTEIN"/>
    <property type="match status" value="1"/>
</dbReference>
<protein>
    <recommendedName>
        <fullName evidence="3">Endonuclease/exonuclease/phosphatase domain-containing protein</fullName>
    </recommendedName>
</protein>
<dbReference type="OMA" id="YSHWTAH"/>
<proteinExistence type="predicted"/>
<evidence type="ECO:0008006" key="3">
    <source>
        <dbReference type="Google" id="ProtNLM"/>
    </source>
</evidence>
<dbReference type="Gene3D" id="3.60.10.10">
    <property type="entry name" value="Endonuclease/exonuclease/phosphatase"/>
    <property type="match status" value="1"/>
</dbReference>
<dbReference type="SUPFAM" id="SSF56219">
    <property type="entry name" value="DNase I-like"/>
    <property type="match status" value="1"/>
</dbReference>
<reference evidence="1" key="1">
    <citation type="submission" date="2021-01" db="UniProtKB">
        <authorList>
            <consortium name="EnsemblPlants"/>
        </authorList>
    </citation>
    <scope>IDENTIFICATION</scope>
</reference>
<dbReference type="AlphaFoldDB" id="A0A7N0TTV6"/>
<dbReference type="EnsemblPlants" id="Kaladp0045s0066.1.v1.1">
    <property type="protein sequence ID" value="Kaladp0045s0066.1.v1.1.CDS.1"/>
    <property type="gene ID" value="Kaladp0045s0066.v1.1"/>
</dbReference>
<dbReference type="InterPro" id="IPR036691">
    <property type="entry name" value="Endo/exonu/phosph_ase_sf"/>
</dbReference>
<dbReference type="Gramene" id="Kaladp0045s0066.1.v1.1">
    <property type="protein sequence ID" value="Kaladp0045s0066.1.v1.1.CDS.1"/>
    <property type="gene ID" value="Kaladp0045s0066.v1.1"/>
</dbReference>
<evidence type="ECO:0000313" key="2">
    <source>
        <dbReference type="Proteomes" id="UP000594263"/>
    </source>
</evidence>
<organism evidence="1 2">
    <name type="scientific">Kalanchoe fedtschenkoi</name>
    <name type="common">Lavender scallops</name>
    <name type="synonym">South American air plant</name>
    <dbReference type="NCBI Taxonomy" id="63787"/>
    <lineage>
        <taxon>Eukaryota</taxon>
        <taxon>Viridiplantae</taxon>
        <taxon>Streptophyta</taxon>
        <taxon>Embryophyta</taxon>
        <taxon>Tracheophyta</taxon>
        <taxon>Spermatophyta</taxon>
        <taxon>Magnoliopsida</taxon>
        <taxon>eudicotyledons</taxon>
        <taxon>Gunneridae</taxon>
        <taxon>Pentapetalae</taxon>
        <taxon>Saxifragales</taxon>
        <taxon>Crassulaceae</taxon>
        <taxon>Kalanchoe</taxon>
    </lineage>
</organism>
<evidence type="ECO:0000313" key="1">
    <source>
        <dbReference type="EnsemblPlants" id="Kaladp0045s0066.1.v1.1.CDS.1"/>
    </source>
</evidence>
<sequence length="281" mass="32798">MMNSIIWNARGINNKDTRYHLSFLVSKYNTMILNISEPKVNSRKIKNLIKKLGFNNLFYDHEVNNHIVVMWKMDVDLSIVYCDDQMATFKGNHSRFGQEFYLSIIYALCSKHARRRIWEGLLDLSNQIKVPWIVGGDFNVISNWNEKIGGRLVDDGSMKEFNCFIIQSGLIDISLNTYAFSWTNNHQGSSRIYKKLDRVFINSEAMVKMHGIKSDYLPRVQSDHMPMLISFGNSDYKAGPFKFLKMWTDHEDFLQFVEDCWQVPSHSNGLLNLHNEAETFE</sequence>
<accession>A0A7N0TTV6</accession>
<dbReference type="PANTHER" id="PTHR33710">
    <property type="entry name" value="BNAC02G09200D PROTEIN"/>
    <property type="match status" value="1"/>
</dbReference>
<name>A0A7N0TTV6_KALFE</name>
<dbReference type="Proteomes" id="UP000594263">
    <property type="component" value="Unplaced"/>
</dbReference>